<dbReference type="Gene3D" id="1.10.1200.120">
    <property type="entry name" value="Large-conductance mechanosensitive channel, MscL, domain 1"/>
    <property type="match status" value="1"/>
</dbReference>
<dbReference type="InterPro" id="IPR001185">
    <property type="entry name" value="MS_channel"/>
</dbReference>
<dbReference type="AlphaFoldDB" id="A0A449BD15"/>
<dbReference type="GO" id="GO:0008381">
    <property type="term" value="F:mechanosensitive monoatomic ion channel activity"/>
    <property type="evidence" value="ECO:0007669"/>
    <property type="project" value="UniProtKB-UniRule"/>
</dbReference>
<keyword evidence="6 10" id="KW-1133">Transmembrane helix</keyword>
<feature type="transmembrane region" description="Helical" evidence="10">
    <location>
        <begin position="21"/>
        <end position="43"/>
    </location>
</feature>
<dbReference type="PROSITE" id="PS01327">
    <property type="entry name" value="MSCL"/>
    <property type="match status" value="1"/>
</dbReference>
<evidence type="ECO:0000256" key="1">
    <source>
        <dbReference type="ARBA" id="ARBA00004651"/>
    </source>
</evidence>
<organism evidence="11 12">
    <name type="scientific">Haploplasma axanthum</name>
    <name type="common">Acholeplasma axanthum</name>
    <dbReference type="NCBI Taxonomy" id="29552"/>
    <lineage>
        <taxon>Bacteria</taxon>
        <taxon>Bacillati</taxon>
        <taxon>Mycoplasmatota</taxon>
        <taxon>Mollicutes</taxon>
        <taxon>Acholeplasmatales</taxon>
        <taxon>Acholeplasmataceae</taxon>
        <taxon>Haploplasma</taxon>
    </lineage>
</organism>
<keyword evidence="12" id="KW-1185">Reference proteome</keyword>
<keyword evidence="8 10" id="KW-0472">Membrane</keyword>
<comment type="subunit">
    <text evidence="10">Homopentamer.</text>
</comment>
<dbReference type="OrthoDB" id="9810350at2"/>
<evidence type="ECO:0000313" key="11">
    <source>
        <dbReference type="EMBL" id="VEU80344.1"/>
    </source>
</evidence>
<keyword evidence="3 10" id="KW-0813">Transport</keyword>
<dbReference type="GO" id="GO:0005886">
    <property type="term" value="C:plasma membrane"/>
    <property type="evidence" value="ECO:0007669"/>
    <property type="project" value="UniProtKB-SubCell"/>
</dbReference>
<evidence type="ECO:0000256" key="7">
    <source>
        <dbReference type="ARBA" id="ARBA00023065"/>
    </source>
</evidence>
<evidence type="ECO:0000256" key="4">
    <source>
        <dbReference type="ARBA" id="ARBA00022475"/>
    </source>
</evidence>
<gene>
    <name evidence="10 11" type="primary">mscL</name>
    <name evidence="11" type="ORF">NCTC10138_00713</name>
</gene>
<dbReference type="NCBIfam" id="TIGR00220">
    <property type="entry name" value="mscL"/>
    <property type="match status" value="1"/>
</dbReference>
<evidence type="ECO:0000256" key="6">
    <source>
        <dbReference type="ARBA" id="ARBA00022989"/>
    </source>
</evidence>
<dbReference type="STRING" id="1278311.GCA_000428705_00910"/>
<evidence type="ECO:0000256" key="3">
    <source>
        <dbReference type="ARBA" id="ARBA00022448"/>
    </source>
</evidence>
<proteinExistence type="inferred from homology"/>
<accession>A0A449BD15</accession>
<feature type="transmembrane region" description="Helical" evidence="10">
    <location>
        <begin position="97"/>
        <end position="119"/>
    </location>
</feature>
<dbReference type="HAMAP" id="MF_00115">
    <property type="entry name" value="MscL"/>
    <property type="match status" value="1"/>
</dbReference>
<keyword evidence="9 10" id="KW-0407">Ion channel</keyword>
<dbReference type="SUPFAM" id="SSF81330">
    <property type="entry name" value="Gated mechanosensitive channel"/>
    <property type="match status" value="1"/>
</dbReference>
<reference evidence="11 12" key="1">
    <citation type="submission" date="2019-01" db="EMBL/GenBank/DDBJ databases">
        <authorList>
            <consortium name="Pathogen Informatics"/>
        </authorList>
    </citation>
    <scope>NUCLEOTIDE SEQUENCE [LARGE SCALE GENOMIC DNA]</scope>
    <source>
        <strain evidence="11 12">NCTC10138</strain>
    </source>
</reference>
<comment type="subcellular location">
    <subcellularLocation>
        <location evidence="1 10">Cell membrane</location>
        <topology evidence="1 10">Multi-pass membrane protein</topology>
    </subcellularLocation>
</comment>
<keyword evidence="7 10" id="KW-0406">Ion transport</keyword>
<dbReference type="Proteomes" id="UP000289841">
    <property type="component" value="Chromosome"/>
</dbReference>
<comment type="function">
    <text evidence="10">Channel that opens in response to stretch forces in the membrane lipid bilayer. May participate in the regulation of osmotic pressure changes within the cell.</text>
</comment>
<evidence type="ECO:0000256" key="9">
    <source>
        <dbReference type="ARBA" id="ARBA00023303"/>
    </source>
</evidence>
<evidence type="ECO:0000256" key="2">
    <source>
        <dbReference type="ARBA" id="ARBA00007254"/>
    </source>
</evidence>
<keyword evidence="4 10" id="KW-1003">Cell membrane</keyword>
<dbReference type="PRINTS" id="PR01264">
    <property type="entry name" value="MECHCHANNEL"/>
</dbReference>
<evidence type="ECO:0000256" key="8">
    <source>
        <dbReference type="ARBA" id="ARBA00023136"/>
    </source>
</evidence>
<dbReference type="KEGG" id="aaxa:NCTC10138_00713"/>
<dbReference type="PANTHER" id="PTHR30266">
    <property type="entry name" value="MECHANOSENSITIVE CHANNEL MSCL"/>
    <property type="match status" value="1"/>
</dbReference>
<comment type="similarity">
    <text evidence="2 10">Belongs to the MscL family.</text>
</comment>
<keyword evidence="5 10" id="KW-0812">Transmembrane</keyword>
<dbReference type="InterPro" id="IPR036019">
    <property type="entry name" value="MscL_channel"/>
</dbReference>
<dbReference type="InterPro" id="IPR037673">
    <property type="entry name" value="MSC/AndL"/>
</dbReference>
<dbReference type="NCBIfam" id="NF001843">
    <property type="entry name" value="PRK00567.1-4"/>
    <property type="match status" value="1"/>
</dbReference>
<dbReference type="EMBL" id="LR215048">
    <property type="protein sequence ID" value="VEU80344.1"/>
    <property type="molecule type" value="Genomic_DNA"/>
</dbReference>
<dbReference type="PANTHER" id="PTHR30266:SF2">
    <property type="entry name" value="LARGE-CONDUCTANCE MECHANOSENSITIVE CHANNEL"/>
    <property type="match status" value="1"/>
</dbReference>
<evidence type="ECO:0000256" key="10">
    <source>
        <dbReference type="HAMAP-Rule" id="MF_00115"/>
    </source>
</evidence>
<evidence type="ECO:0000256" key="5">
    <source>
        <dbReference type="ARBA" id="ARBA00022692"/>
    </source>
</evidence>
<dbReference type="RefSeq" id="WP_052589868.1">
    <property type="nucleotide sequence ID" value="NZ_LR215048.1"/>
</dbReference>
<dbReference type="InterPro" id="IPR019823">
    <property type="entry name" value="Mechanosensitive_channel_CS"/>
</dbReference>
<dbReference type="Pfam" id="PF01741">
    <property type="entry name" value="MscL"/>
    <property type="match status" value="1"/>
</dbReference>
<sequence length="168" mass="18590">MSKKDKQLDRKKKTKGFFKGFKDFVMKGNVIDLAVGVIIGGAFGKIVNSLVKDIIMPPVGLLIGGVDFADLTIVLKEAVIENDVITKPAVAIAYGNFISVILEFLIIAFSIYSVLTLVIRRRQFEEKLAQEEAAKIAAEEKAKAEEPAPISEEILLLREIRDSLKEQK</sequence>
<name>A0A449BD15_HAPAX</name>
<evidence type="ECO:0000313" key="12">
    <source>
        <dbReference type="Proteomes" id="UP000289841"/>
    </source>
</evidence>
<protein>
    <recommendedName>
        <fullName evidence="10">Large-conductance mechanosensitive channel</fullName>
    </recommendedName>
</protein>